<evidence type="ECO:0000313" key="1">
    <source>
        <dbReference type="EMBL" id="GMG84073.1"/>
    </source>
</evidence>
<proteinExistence type="predicted"/>
<keyword evidence="2" id="KW-1185">Reference proteome</keyword>
<sequence>MAFVDVFVVAVKTARRADYAALCARVGALMRELGGEMEVCWGTEVPVGELTSFPRAVQCSEDETVVVGWTRWPDRAARDAALPKMMADPRMQDPVARECFEGRRLIFGGFETLA</sequence>
<dbReference type="EMBL" id="BSYI01000029">
    <property type="protein sequence ID" value="GMG84073.1"/>
    <property type="molecule type" value="Genomic_DNA"/>
</dbReference>
<organism evidence="1 2">
    <name type="scientific">Paralimibaculum aggregatum</name>
    <dbReference type="NCBI Taxonomy" id="3036245"/>
    <lineage>
        <taxon>Bacteria</taxon>
        <taxon>Pseudomonadati</taxon>
        <taxon>Pseudomonadota</taxon>
        <taxon>Alphaproteobacteria</taxon>
        <taxon>Rhodobacterales</taxon>
        <taxon>Paracoccaceae</taxon>
        <taxon>Paralimibaculum</taxon>
    </lineage>
</organism>
<dbReference type="Gene3D" id="3.30.70.100">
    <property type="match status" value="1"/>
</dbReference>
<reference evidence="1 2" key="1">
    <citation type="submission" date="2023-04" db="EMBL/GenBank/DDBJ databases">
        <title>Marinoamorphus aggregata gen. nov., sp. Nov., isolate from tissue of brittle star Ophioplocus japonicus.</title>
        <authorList>
            <person name="Kawano K."/>
            <person name="Sawayama S."/>
            <person name="Nakagawa S."/>
        </authorList>
    </citation>
    <scope>NUCLEOTIDE SEQUENCE [LARGE SCALE GENOMIC DNA]</scope>
    <source>
        <strain evidence="1 2">NKW23</strain>
    </source>
</reference>
<accession>A0ABQ6LQV2</accession>
<dbReference type="InterPro" id="IPR011008">
    <property type="entry name" value="Dimeric_a/b-barrel"/>
</dbReference>
<dbReference type="Pfam" id="PF07237">
    <property type="entry name" value="DUF1428"/>
    <property type="match status" value="1"/>
</dbReference>
<gene>
    <name evidence="1" type="ORF">LNKW23_32870</name>
</gene>
<dbReference type="SUPFAM" id="SSF54909">
    <property type="entry name" value="Dimeric alpha+beta barrel"/>
    <property type="match status" value="1"/>
</dbReference>
<dbReference type="RefSeq" id="WP_285673016.1">
    <property type="nucleotide sequence ID" value="NZ_BSYI01000029.1"/>
</dbReference>
<evidence type="ECO:0000313" key="2">
    <source>
        <dbReference type="Proteomes" id="UP001239909"/>
    </source>
</evidence>
<dbReference type="InterPro" id="IPR009874">
    <property type="entry name" value="DUF1428"/>
</dbReference>
<protein>
    <submittedName>
        <fullName evidence="1">DUF1428 family protein</fullName>
    </submittedName>
</protein>
<dbReference type="Proteomes" id="UP001239909">
    <property type="component" value="Unassembled WGS sequence"/>
</dbReference>
<comment type="caution">
    <text evidence="1">The sequence shown here is derived from an EMBL/GenBank/DDBJ whole genome shotgun (WGS) entry which is preliminary data.</text>
</comment>
<name>A0ABQ6LQV2_9RHOB</name>